<reference evidence="2 3" key="1">
    <citation type="submission" date="2016-06" db="EMBL/GenBank/DDBJ databases">
        <authorList>
            <person name="Kjaerup R.B."/>
            <person name="Dalgaard T.S."/>
            <person name="Juul-Madsen H.R."/>
        </authorList>
    </citation>
    <scope>NUCLEOTIDE SEQUENCE [LARGE SCALE GENOMIC DNA]</scope>
    <source>
        <strain evidence="2 3">DSM 43913</strain>
    </source>
</reference>
<dbReference type="Pfam" id="PF10901">
    <property type="entry name" value="DUF2690"/>
    <property type="match status" value="1"/>
</dbReference>
<protein>
    <recommendedName>
        <fullName evidence="4">DUF2690 domain-containing protein</fullName>
    </recommendedName>
</protein>
<keyword evidence="1" id="KW-0732">Signal</keyword>
<dbReference type="InterPro" id="IPR021224">
    <property type="entry name" value="DUF2690"/>
</dbReference>
<keyword evidence="3" id="KW-1185">Reference proteome</keyword>
<sequence length="203" mass="21992">MKDRSTVGLKLARLAAAAAMLTTALVGVGAGPAVAAPDSAQKPTATAAVDDGFTKRTLRNPEVVSALADPDQAIFISAGTLATYGCRSLCDYKDPASFRVFYDDCSNCYYKCADDAVDKLKHQDPVISIMIRYSPRCRTAWAKSNYSANSYIKADSRYLSGSHRTTVTEYVGNYTVMLDDADLQARACVQPSGPYDLYCTGWY</sequence>
<proteinExistence type="predicted"/>
<name>A0A1C5GHM8_MICEH</name>
<dbReference type="RefSeq" id="WP_089002819.1">
    <property type="nucleotide sequence ID" value="NZ_JBFAAC010000002.1"/>
</dbReference>
<feature type="signal peptide" evidence="1">
    <location>
        <begin position="1"/>
        <end position="35"/>
    </location>
</feature>
<dbReference type="GeneID" id="95805354"/>
<evidence type="ECO:0000313" key="3">
    <source>
        <dbReference type="Proteomes" id="UP000198251"/>
    </source>
</evidence>
<gene>
    <name evidence="2" type="ORF">GA0070610_5709</name>
</gene>
<organism evidence="2 3">
    <name type="scientific">Micromonospora echinofusca</name>
    <dbReference type="NCBI Taxonomy" id="47858"/>
    <lineage>
        <taxon>Bacteria</taxon>
        <taxon>Bacillati</taxon>
        <taxon>Actinomycetota</taxon>
        <taxon>Actinomycetes</taxon>
        <taxon>Micromonosporales</taxon>
        <taxon>Micromonosporaceae</taxon>
        <taxon>Micromonospora</taxon>
    </lineage>
</organism>
<accession>A0A1C5GHM8</accession>
<feature type="chain" id="PRO_5008716676" description="DUF2690 domain-containing protein" evidence="1">
    <location>
        <begin position="36"/>
        <end position="203"/>
    </location>
</feature>
<evidence type="ECO:0000256" key="1">
    <source>
        <dbReference type="SAM" id="SignalP"/>
    </source>
</evidence>
<dbReference type="Proteomes" id="UP000198251">
    <property type="component" value="Chromosome I"/>
</dbReference>
<dbReference type="EMBL" id="LT607733">
    <property type="protein sequence ID" value="SCG19339.1"/>
    <property type="molecule type" value="Genomic_DNA"/>
</dbReference>
<evidence type="ECO:0000313" key="2">
    <source>
        <dbReference type="EMBL" id="SCG19339.1"/>
    </source>
</evidence>
<dbReference type="AlphaFoldDB" id="A0A1C5GHM8"/>
<evidence type="ECO:0008006" key="4">
    <source>
        <dbReference type="Google" id="ProtNLM"/>
    </source>
</evidence>